<dbReference type="OrthoDB" id="379794at2759"/>
<organism evidence="2">
    <name type="scientific">Strongyloides ratti</name>
    <name type="common">Parasitic roundworm</name>
    <dbReference type="NCBI Taxonomy" id="34506"/>
    <lineage>
        <taxon>Eukaryota</taxon>
        <taxon>Metazoa</taxon>
        <taxon>Ecdysozoa</taxon>
        <taxon>Nematoda</taxon>
        <taxon>Chromadorea</taxon>
        <taxon>Rhabditida</taxon>
        <taxon>Tylenchina</taxon>
        <taxon>Panagrolaimomorpha</taxon>
        <taxon>Strongyloidoidea</taxon>
        <taxon>Strongyloididae</taxon>
        <taxon>Strongyloides</taxon>
    </lineage>
</organism>
<evidence type="ECO:0000313" key="2">
    <source>
        <dbReference type="EMBL" id="CEF65939.1"/>
    </source>
</evidence>
<proteinExistence type="predicted"/>
<dbReference type="RefSeq" id="XP_024505139.1">
    <property type="nucleotide sequence ID" value="XM_024651464.1"/>
</dbReference>
<dbReference type="EMBL" id="LN609529">
    <property type="protein sequence ID" value="CEF65939.1"/>
    <property type="molecule type" value="Genomic_DNA"/>
</dbReference>
<dbReference type="InterPro" id="IPR019156">
    <property type="entry name" value="Ataxin-10_domain"/>
</dbReference>
<accession>A0A090MXS4</accession>
<dbReference type="InterPro" id="IPR016024">
    <property type="entry name" value="ARM-type_fold"/>
</dbReference>
<evidence type="ECO:0000259" key="1">
    <source>
        <dbReference type="Pfam" id="PF09759"/>
    </source>
</evidence>
<dbReference type="GeneID" id="36378303"/>
<evidence type="ECO:0000313" key="3">
    <source>
        <dbReference type="Proteomes" id="UP000035682"/>
    </source>
</evidence>
<reference evidence="2 3" key="1">
    <citation type="submission" date="2014-09" db="EMBL/GenBank/DDBJ databases">
        <authorList>
            <person name="Martin A.A."/>
        </authorList>
    </citation>
    <scope>NUCLEOTIDE SEQUENCE</scope>
    <source>
        <strain evidence="3">ED321</strain>
        <strain evidence="2">ED321 Heterogonic</strain>
    </source>
</reference>
<sequence length="406" mass="46866">MLESELMEVLRSQDFTELTDEEIKKVNKWVCSVDIEKLDDVVGVKSEDMRFFMINVFEALLQLFEEDRETHRGYPKIKLVYRIYANFSTRSYMFRNLCLKHLELGHWFAIIRYTDILPETCGALCCYGKEFYKEYLIDENFFTFFGNITDIYAESSDKEVSSSIKAFFWKMFEEVPTILNDCYDLFTNHQFLRLLQIVKSIIEMNYEASSPVVIHEGNVSFMVSLLGEWCQDDFKDAVDLYIPLFLMESLATIVLYEHGIKKDIFGSKEVLNNIKVILTNVLCNEGKSNKMPTLSGKFKDLWSEKEESEPGLLNDLKVCCLKLLTNIAVNSHKNKVNVGVCGLIEPILQCSLGKTTLDSPLGKEWSVVCIKTLTEECPENQKILMEIKDKLNSSVLESLKEKTVLI</sequence>
<dbReference type="WBParaSite" id="SRAE_2000061300.1">
    <property type="protein sequence ID" value="SRAE_2000061300.1"/>
    <property type="gene ID" value="WBGene00260809"/>
</dbReference>
<dbReference type="Proteomes" id="UP000035682">
    <property type="component" value="Unplaced"/>
</dbReference>
<reference evidence="4" key="2">
    <citation type="submission" date="2020-12" db="UniProtKB">
        <authorList>
            <consortium name="WormBaseParasite"/>
        </authorList>
    </citation>
    <scope>IDENTIFICATION</scope>
</reference>
<feature type="domain" description="Ataxin-10" evidence="1">
    <location>
        <begin position="317"/>
        <end position="393"/>
    </location>
</feature>
<gene>
    <name evidence="2 4 5" type="ORF">SRAE_2000061300</name>
</gene>
<keyword evidence="3" id="KW-1185">Reference proteome</keyword>
<protein>
    <submittedName>
        <fullName evidence="2">Armadillo-like helical domain and Armadillo-type fold domain and Ataxin-10 domain-containing protein</fullName>
    </submittedName>
</protein>
<dbReference type="CTD" id="36378303"/>
<dbReference type="Pfam" id="PF09759">
    <property type="entry name" value="Atx10homo_assoc"/>
    <property type="match status" value="1"/>
</dbReference>
<evidence type="ECO:0000313" key="4">
    <source>
        <dbReference type="WBParaSite" id="SRAE_2000061300.1"/>
    </source>
</evidence>
<name>A0A090MXS4_STRRB</name>
<evidence type="ECO:0000313" key="5">
    <source>
        <dbReference type="WormBase" id="SRAE_2000061300"/>
    </source>
</evidence>
<dbReference type="SUPFAM" id="SSF48371">
    <property type="entry name" value="ARM repeat"/>
    <property type="match status" value="1"/>
</dbReference>
<dbReference type="AlphaFoldDB" id="A0A090MXS4"/>
<dbReference type="WormBase" id="SRAE_2000061300">
    <property type="protein sequence ID" value="SRP11874"/>
    <property type="gene ID" value="WBGene00260809"/>
</dbReference>